<dbReference type="PANTHER" id="PTHR37540">
    <property type="entry name" value="TRANSCRIPTION FACTOR (ACR-2), PUTATIVE-RELATED-RELATED"/>
    <property type="match status" value="1"/>
</dbReference>
<evidence type="ECO:0000313" key="3">
    <source>
        <dbReference type="Proteomes" id="UP000235672"/>
    </source>
</evidence>
<keyword evidence="3" id="KW-1185">Reference proteome</keyword>
<organism evidence="2 3">
    <name type="scientific">Hyaloscypha hepaticicola</name>
    <dbReference type="NCBI Taxonomy" id="2082293"/>
    <lineage>
        <taxon>Eukaryota</taxon>
        <taxon>Fungi</taxon>
        <taxon>Dikarya</taxon>
        <taxon>Ascomycota</taxon>
        <taxon>Pezizomycotina</taxon>
        <taxon>Leotiomycetes</taxon>
        <taxon>Helotiales</taxon>
        <taxon>Hyaloscyphaceae</taxon>
        <taxon>Hyaloscypha</taxon>
    </lineage>
</organism>
<evidence type="ECO:0008006" key="4">
    <source>
        <dbReference type="Google" id="ProtNLM"/>
    </source>
</evidence>
<evidence type="ECO:0000313" key="2">
    <source>
        <dbReference type="EMBL" id="PMD17321.1"/>
    </source>
</evidence>
<dbReference type="AlphaFoldDB" id="A0A2J6PTI0"/>
<proteinExistence type="predicted"/>
<gene>
    <name evidence="2" type="ORF">NA56DRAFT_662307</name>
</gene>
<sequence>MPSCGITGMHFVVSTGTEKPDPELRKLIRSHVMLGKNRGKILPTRKRKPKEPELTSSNSDPSPPNASDLDEDAEARHLASSTTSHSLPAVVPHILGSGMSTICFADALEPGTIEVVLRLSSIAKKLLFPLEPCMFFDRRAENWIAPLARDPAYLHAMIFTSQFYFDALLTGKSFSISRRAMPHFLTTLKLLRERMADDNDQAKLSDSTAAAIMGLVGHAHLTGDFKTARHHMEGLYKIVILRGGVTTFKTNAKLLVEILRCDIGLSLHTGSKPIFFNNRSRDPFVPYPYLTPLVQLTNPSIPNYHRYSFMFLDDIDDDLAQAWRVISDFCTVINFAVNSQLRISTETFLDTMTSVVYRLLDMHFEIGSRDEAIRLGLLAFLCGVFLQWKHLGMSYAHFTSMLRNCLIRMASECISSELMVWLLMVGAVSVLDESDDGWLKPLLRVNIGLCAIEGWSEMQRLLKDFMWIGLVYDTPGMRVFNSIIAGPSRA</sequence>
<dbReference type="InterPro" id="IPR021858">
    <property type="entry name" value="Fun_TF"/>
</dbReference>
<dbReference type="EMBL" id="KZ613500">
    <property type="protein sequence ID" value="PMD17321.1"/>
    <property type="molecule type" value="Genomic_DNA"/>
</dbReference>
<feature type="region of interest" description="Disordered" evidence="1">
    <location>
        <begin position="36"/>
        <end position="81"/>
    </location>
</feature>
<dbReference type="STRING" id="1745343.A0A2J6PTI0"/>
<feature type="compositionally biased region" description="Basic residues" evidence="1">
    <location>
        <begin position="37"/>
        <end position="49"/>
    </location>
</feature>
<reference evidence="2 3" key="1">
    <citation type="submission" date="2016-05" db="EMBL/GenBank/DDBJ databases">
        <title>A degradative enzymes factory behind the ericoid mycorrhizal symbiosis.</title>
        <authorList>
            <consortium name="DOE Joint Genome Institute"/>
            <person name="Martino E."/>
            <person name="Morin E."/>
            <person name="Grelet G."/>
            <person name="Kuo A."/>
            <person name="Kohler A."/>
            <person name="Daghino S."/>
            <person name="Barry K."/>
            <person name="Choi C."/>
            <person name="Cichocki N."/>
            <person name="Clum A."/>
            <person name="Copeland A."/>
            <person name="Hainaut M."/>
            <person name="Haridas S."/>
            <person name="Labutti K."/>
            <person name="Lindquist E."/>
            <person name="Lipzen A."/>
            <person name="Khouja H.-R."/>
            <person name="Murat C."/>
            <person name="Ohm R."/>
            <person name="Olson A."/>
            <person name="Spatafora J."/>
            <person name="Veneault-Fourrey C."/>
            <person name="Henrissat B."/>
            <person name="Grigoriev I."/>
            <person name="Martin F."/>
            <person name="Perotto S."/>
        </authorList>
    </citation>
    <scope>NUCLEOTIDE SEQUENCE [LARGE SCALE GENOMIC DNA]</scope>
    <source>
        <strain evidence="2 3">UAMH 7357</strain>
    </source>
</reference>
<dbReference type="OrthoDB" id="5376287at2759"/>
<accession>A0A2J6PTI0</accession>
<protein>
    <recommendedName>
        <fullName evidence="4">Transcription factor domain-containing protein</fullName>
    </recommendedName>
</protein>
<name>A0A2J6PTI0_9HELO</name>
<dbReference type="Pfam" id="PF11951">
    <property type="entry name" value="Fungal_trans_2"/>
    <property type="match status" value="1"/>
</dbReference>
<evidence type="ECO:0000256" key="1">
    <source>
        <dbReference type="SAM" id="MobiDB-lite"/>
    </source>
</evidence>
<dbReference type="Proteomes" id="UP000235672">
    <property type="component" value="Unassembled WGS sequence"/>
</dbReference>